<sequence>MAFKTLFLAHAPDADKEKHRSVIETKMYRLFSVVVKNQEEALEVCSDFVKKENIDSILLCPGFTNNDVGEIARSAGKNVAVSVARGDGPSSKVSLEARKREGYLSKRTKD</sequence>
<proteinExistence type="predicted"/>
<feature type="compositionally biased region" description="Basic and acidic residues" evidence="1">
    <location>
        <begin position="95"/>
        <end position="104"/>
    </location>
</feature>
<feature type="region of interest" description="Disordered" evidence="1">
    <location>
        <begin position="84"/>
        <end position="110"/>
    </location>
</feature>
<accession>X1H4Q7</accession>
<dbReference type="AlphaFoldDB" id="X1H4Q7"/>
<evidence type="ECO:0000313" key="2">
    <source>
        <dbReference type="EMBL" id="GAH48839.1"/>
    </source>
</evidence>
<reference evidence="2" key="1">
    <citation type="journal article" date="2014" name="Front. Microbiol.">
        <title>High frequency of phylogenetically diverse reductive dehalogenase-homologous genes in deep subseafloor sedimentary metagenomes.</title>
        <authorList>
            <person name="Kawai M."/>
            <person name="Futagami T."/>
            <person name="Toyoda A."/>
            <person name="Takaki Y."/>
            <person name="Nishi S."/>
            <person name="Hori S."/>
            <person name="Arai W."/>
            <person name="Tsubouchi T."/>
            <person name="Morono Y."/>
            <person name="Uchiyama I."/>
            <person name="Ito T."/>
            <person name="Fujiyama A."/>
            <person name="Inagaki F."/>
            <person name="Takami H."/>
        </authorList>
    </citation>
    <scope>NUCLEOTIDE SEQUENCE</scope>
    <source>
        <strain evidence="2">Expedition CK06-06</strain>
    </source>
</reference>
<protein>
    <recommendedName>
        <fullName evidence="3">UspA domain-containing protein</fullName>
    </recommendedName>
</protein>
<comment type="caution">
    <text evidence="2">The sequence shown here is derived from an EMBL/GenBank/DDBJ whole genome shotgun (WGS) entry which is preliminary data.</text>
</comment>
<dbReference type="EMBL" id="BARU01021720">
    <property type="protein sequence ID" value="GAH48839.1"/>
    <property type="molecule type" value="Genomic_DNA"/>
</dbReference>
<dbReference type="Pfam" id="PF20116">
    <property type="entry name" value="DUF6506"/>
    <property type="match status" value="1"/>
</dbReference>
<evidence type="ECO:0000256" key="1">
    <source>
        <dbReference type="SAM" id="MobiDB-lite"/>
    </source>
</evidence>
<name>X1H4Q7_9ZZZZ</name>
<gene>
    <name evidence="2" type="ORF">S03H2_35500</name>
</gene>
<dbReference type="InterPro" id="IPR045441">
    <property type="entry name" value="DUF6506"/>
</dbReference>
<evidence type="ECO:0008006" key="3">
    <source>
        <dbReference type="Google" id="ProtNLM"/>
    </source>
</evidence>
<organism evidence="2">
    <name type="scientific">marine sediment metagenome</name>
    <dbReference type="NCBI Taxonomy" id="412755"/>
    <lineage>
        <taxon>unclassified sequences</taxon>
        <taxon>metagenomes</taxon>
        <taxon>ecological metagenomes</taxon>
    </lineage>
</organism>